<reference evidence="1" key="1">
    <citation type="submission" date="2020-09" db="EMBL/GenBank/DDBJ databases">
        <authorList>
            <person name="Kim M.K."/>
        </authorList>
    </citation>
    <scope>NUCLEOTIDE SEQUENCE</scope>
    <source>
        <strain evidence="1">BT704</strain>
    </source>
</reference>
<dbReference type="GO" id="GO:0032259">
    <property type="term" value="P:methylation"/>
    <property type="evidence" value="ECO:0007669"/>
    <property type="project" value="UniProtKB-KW"/>
</dbReference>
<protein>
    <submittedName>
        <fullName evidence="1">Class I SAM-dependent methyltransferase</fullName>
    </submittedName>
</protein>
<gene>
    <name evidence="1" type="ORF">IC230_25190</name>
</gene>
<proteinExistence type="predicted"/>
<keyword evidence="1" id="KW-0489">Methyltransferase</keyword>
<dbReference type="InterPro" id="IPR029063">
    <property type="entry name" value="SAM-dependent_MTases_sf"/>
</dbReference>
<dbReference type="EMBL" id="JACXAA010000011">
    <property type="protein sequence ID" value="MBD2756217.1"/>
    <property type="molecule type" value="Genomic_DNA"/>
</dbReference>
<dbReference type="AlphaFoldDB" id="A0A927GFR4"/>
<keyword evidence="1" id="KW-0808">Transferase</keyword>
<evidence type="ECO:0000313" key="2">
    <source>
        <dbReference type="Proteomes" id="UP000653797"/>
    </source>
</evidence>
<sequence length="256" mass="29014">MSSEKEYSNYTTYQDAEDFKRLDFIVNSIKDLKKKDAYILDIGCGNGNISLALGALGYKVLGIDIDPVSIKNATELNTFDNVRFDVSDANSFSINDNFDAVVCSEVLEHLDHPWELVKSIYRILKPGGILVATVPNGQGPREVLVTRPMLWLHSKNLGRPVEAFKRLLGYKNTTLQSSNEDLTHTQFFSVNSFRKLIENAGFVQRRWGSSNFISRIFPYSILTRKSYILQKLDCHVADYIPKQLASGFFTSWKKPA</sequence>
<dbReference type="SUPFAM" id="SSF53335">
    <property type="entry name" value="S-adenosyl-L-methionine-dependent methyltransferases"/>
    <property type="match status" value="1"/>
</dbReference>
<dbReference type="CDD" id="cd02440">
    <property type="entry name" value="AdoMet_MTases"/>
    <property type="match status" value="1"/>
</dbReference>
<organism evidence="1 2">
    <name type="scientific">Spirosoma validum</name>
    <dbReference type="NCBI Taxonomy" id="2771355"/>
    <lineage>
        <taxon>Bacteria</taxon>
        <taxon>Pseudomonadati</taxon>
        <taxon>Bacteroidota</taxon>
        <taxon>Cytophagia</taxon>
        <taxon>Cytophagales</taxon>
        <taxon>Cytophagaceae</taxon>
        <taxon>Spirosoma</taxon>
    </lineage>
</organism>
<accession>A0A927GFR4</accession>
<dbReference type="GO" id="GO:0008168">
    <property type="term" value="F:methyltransferase activity"/>
    <property type="evidence" value="ECO:0007669"/>
    <property type="project" value="UniProtKB-KW"/>
</dbReference>
<keyword evidence="2" id="KW-1185">Reference proteome</keyword>
<dbReference type="Gene3D" id="3.40.50.150">
    <property type="entry name" value="Vaccinia Virus protein VP39"/>
    <property type="match status" value="1"/>
</dbReference>
<evidence type="ECO:0000313" key="1">
    <source>
        <dbReference type="EMBL" id="MBD2756217.1"/>
    </source>
</evidence>
<dbReference type="Proteomes" id="UP000653797">
    <property type="component" value="Unassembled WGS sequence"/>
</dbReference>
<dbReference type="Pfam" id="PF13489">
    <property type="entry name" value="Methyltransf_23"/>
    <property type="match status" value="1"/>
</dbReference>
<dbReference type="PANTHER" id="PTHR43861">
    <property type="entry name" value="TRANS-ACONITATE 2-METHYLTRANSFERASE-RELATED"/>
    <property type="match status" value="1"/>
</dbReference>
<dbReference type="RefSeq" id="WP_191041838.1">
    <property type="nucleotide sequence ID" value="NZ_JACXAA010000011.1"/>
</dbReference>
<comment type="caution">
    <text evidence="1">The sequence shown here is derived from an EMBL/GenBank/DDBJ whole genome shotgun (WGS) entry which is preliminary data.</text>
</comment>
<name>A0A927GFR4_9BACT</name>